<reference evidence="4" key="1">
    <citation type="journal article" date="2019" name="Int. J. Syst. Evol. Microbiol.">
        <title>The Global Catalogue of Microorganisms (GCM) 10K type strain sequencing project: providing services to taxonomists for standard genome sequencing and annotation.</title>
        <authorList>
            <consortium name="The Broad Institute Genomics Platform"/>
            <consortium name="The Broad Institute Genome Sequencing Center for Infectious Disease"/>
            <person name="Wu L."/>
            <person name="Ma J."/>
        </authorList>
    </citation>
    <scope>NUCLEOTIDE SEQUENCE [LARGE SCALE GENOMIC DNA]</scope>
    <source>
        <strain evidence="4">ICMP 19430</strain>
    </source>
</reference>
<dbReference type="Gene3D" id="3.40.50.720">
    <property type="entry name" value="NAD(P)-binding Rossmann-like Domain"/>
    <property type="match status" value="1"/>
</dbReference>
<organism evidence="3 4">
    <name type="scientific">Rhodococcus daqingensis</name>
    <dbReference type="NCBI Taxonomy" id="2479363"/>
    <lineage>
        <taxon>Bacteria</taxon>
        <taxon>Bacillati</taxon>
        <taxon>Actinomycetota</taxon>
        <taxon>Actinomycetes</taxon>
        <taxon>Mycobacteriales</taxon>
        <taxon>Nocardiaceae</taxon>
        <taxon>Rhodococcus</taxon>
    </lineage>
</organism>
<name>A0ABW2S1P2_9NOCA</name>
<dbReference type="Pfam" id="PF02737">
    <property type="entry name" value="3HCDH_N"/>
    <property type="match status" value="1"/>
</dbReference>
<proteinExistence type="inferred from homology"/>
<sequence length="81" mass="8421">MELIGVIGAGTMGAGIAEVCAKAGSSVLVLETKQEFADAATKRIASSISRGFVKGAVTQEEADAALARRQGRRTRELCLIL</sequence>
<dbReference type="SUPFAM" id="SSF51735">
    <property type="entry name" value="NAD(P)-binding Rossmann-fold domains"/>
    <property type="match status" value="1"/>
</dbReference>
<dbReference type="PANTHER" id="PTHR48075">
    <property type="entry name" value="3-HYDROXYACYL-COA DEHYDROGENASE FAMILY PROTEIN"/>
    <property type="match status" value="1"/>
</dbReference>
<dbReference type="InterPro" id="IPR006176">
    <property type="entry name" value="3-OHacyl-CoA_DH_NAD-bd"/>
</dbReference>
<protein>
    <submittedName>
        <fullName evidence="3">FAD-dependent oxidoreductase</fullName>
    </submittedName>
</protein>
<dbReference type="PANTHER" id="PTHR48075:SF5">
    <property type="entry name" value="3-HYDROXYBUTYRYL-COA DEHYDROGENASE"/>
    <property type="match status" value="1"/>
</dbReference>
<comment type="caution">
    <text evidence="3">The sequence shown here is derived from an EMBL/GenBank/DDBJ whole genome shotgun (WGS) entry which is preliminary data.</text>
</comment>
<comment type="similarity">
    <text evidence="1">Belongs to the 3-hydroxyacyl-CoA dehydrogenase family.</text>
</comment>
<dbReference type="RefSeq" id="WP_378406839.1">
    <property type="nucleotide sequence ID" value="NZ_JBHTCS010000020.1"/>
</dbReference>
<gene>
    <name evidence="3" type="ORF">ACFQS9_17225</name>
</gene>
<accession>A0ABW2S1P2</accession>
<evidence type="ECO:0000313" key="4">
    <source>
        <dbReference type="Proteomes" id="UP001596484"/>
    </source>
</evidence>
<dbReference type="Proteomes" id="UP001596484">
    <property type="component" value="Unassembled WGS sequence"/>
</dbReference>
<evidence type="ECO:0000256" key="1">
    <source>
        <dbReference type="ARBA" id="ARBA00009463"/>
    </source>
</evidence>
<keyword evidence="4" id="KW-1185">Reference proteome</keyword>
<dbReference type="EMBL" id="JBHTCS010000020">
    <property type="protein sequence ID" value="MFC7449639.1"/>
    <property type="molecule type" value="Genomic_DNA"/>
</dbReference>
<dbReference type="InterPro" id="IPR036291">
    <property type="entry name" value="NAD(P)-bd_dom_sf"/>
</dbReference>
<feature type="domain" description="3-hydroxyacyl-CoA dehydrogenase NAD binding" evidence="2">
    <location>
        <begin position="4"/>
        <end position="70"/>
    </location>
</feature>
<evidence type="ECO:0000259" key="2">
    <source>
        <dbReference type="Pfam" id="PF02737"/>
    </source>
</evidence>
<evidence type="ECO:0000313" key="3">
    <source>
        <dbReference type="EMBL" id="MFC7449639.1"/>
    </source>
</evidence>